<feature type="transmembrane region" description="Helical" evidence="1">
    <location>
        <begin position="196"/>
        <end position="215"/>
    </location>
</feature>
<feature type="transmembrane region" description="Helical" evidence="1">
    <location>
        <begin position="169"/>
        <end position="190"/>
    </location>
</feature>
<keyword evidence="1" id="KW-0812">Transmembrane</keyword>
<evidence type="ECO:0000313" key="2">
    <source>
        <dbReference type="EMBL" id="SVB94170.1"/>
    </source>
</evidence>
<reference evidence="2" key="1">
    <citation type="submission" date="2018-05" db="EMBL/GenBank/DDBJ databases">
        <authorList>
            <person name="Lanie J.A."/>
            <person name="Ng W.-L."/>
            <person name="Kazmierczak K.M."/>
            <person name="Andrzejewski T.M."/>
            <person name="Davidsen T.M."/>
            <person name="Wayne K.J."/>
            <person name="Tettelin H."/>
            <person name="Glass J.I."/>
            <person name="Rusch D."/>
            <person name="Podicherti R."/>
            <person name="Tsui H.-C.T."/>
            <person name="Winkler M.E."/>
        </authorList>
    </citation>
    <scope>NUCLEOTIDE SEQUENCE</scope>
</reference>
<dbReference type="EMBL" id="UINC01064981">
    <property type="protein sequence ID" value="SVB94170.1"/>
    <property type="molecule type" value="Genomic_DNA"/>
</dbReference>
<feature type="transmembrane region" description="Helical" evidence="1">
    <location>
        <begin position="6"/>
        <end position="27"/>
    </location>
</feature>
<dbReference type="AlphaFoldDB" id="A0A382I3E4"/>
<proteinExistence type="predicted"/>
<name>A0A382I3E4_9ZZZZ</name>
<feature type="transmembrane region" description="Helical" evidence="1">
    <location>
        <begin position="138"/>
        <end position="157"/>
    </location>
</feature>
<protein>
    <submittedName>
        <fullName evidence="2">Uncharacterized protein</fullName>
    </submittedName>
</protein>
<keyword evidence="1" id="KW-0472">Membrane</keyword>
<feature type="non-terminal residue" evidence="2">
    <location>
        <position position="1"/>
    </location>
</feature>
<keyword evidence="1" id="KW-1133">Transmembrane helix</keyword>
<feature type="transmembrane region" description="Helical" evidence="1">
    <location>
        <begin position="112"/>
        <end position="132"/>
    </location>
</feature>
<feature type="transmembrane region" description="Helical" evidence="1">
    <location>
        <begin position="68"/>
        <end position="92"/>
    </location>
</feature>
<evidence type="ECO:0000256" key="1">
    <source>
        <dbReference type="SAM" id="Phobius"/>
    </source>
</evidence>
<sequence>VNQVDLVAFLILFLGIVILAYPLFLLVLERATERKSSDILFIGGIGLLGVALVIALWAVYYASTSPELLWPLALFTLLFRFISPLIFVRVIIKWKTSKILLSNSTGRIFSEAFPGVAMVMGTFILLSPYLTLGSSENLELLIATGLAIFTFTQFYLFLFVRHIRNGGQVFAWVAGFLIGVGLVLMVPYYLDGFDSAFRITSSAGWFTGGLIMMYGEKSPYSDYLRKIGWYRSE</sequence>
<accession>A0A382I3E4</accession>
<organism evidence="2">
    <name type="scientific">marine metagenome</name>
    <dbReference type="NCBI Taxonomy" id="408172"/>
    <lineage>
        <taxon>unclassified sequences</taxon>
        <taxon>metagenomes</taxon>
        <taxon>ecological metagenomes</taxon>
    </lineage>
</organism>
<feature type="transmembrane region" description="Helical" evidence="1">
    <location>
        <begin position="39"/>
        <end position="62"/>
    </location>
</feature>
<gene>
    <name evidence="2" type="ORF">METZ01_LOCUS247024</name>
</gene>